<evidence type="ECO:0000313" key="2">
    <source>
        <dbReference type="Proteomes" id="UP001055879"/>
    </source>
</evidence>
<sequence length="706" mass="77863">MVSKIITTIIAIATTLSFYFITSPPKSYYHSLFISPSLSDNASISHHLFTLTRRPHLAGSPANAEAASYVLSTLSSHNIKSHLSEYAVLLTYPDSRSLALIRPSPEPPTTFSLHQEVYEGDPYADVADQVEPTFHAYAKSATAKGLVAYVNYGRVEDYTTLKEMGINVSGAIVLARYGKIYRGDIIENAYEAGAIGALIYTDRKDYGGGGGNTRWFPDDKWMPPSGVQVGTVFNGAGDPTTPGWPSTIEGCERSSADEVEKGGDVPLIPSLPISGADGEEIIRSIGGVVANDDWQGDKDAPLYRIGPGPGIVDLSYKAKEVISTIQNVIGIIEGAEEPDRFVILGNHRDAWTFGAVDPNSGTAALLEVAERLGKLQKQGWKPRRTIILCNWDAEEYGLIGSTEWVEENREMLASMVVAYLNVDIAVAGPGFQASATPQLDQLIIEATKQVQDPDNSSQTVYESWVQTTNYPEIGRLGGGGSDYAAFVQHIGVPATDISFGNGYPVYHSMYDDFVWMSNFGDPMFRRHAAAASIWGFVALRLADEVILSFNYEFYVNELQKSAEDLDTELLDKSISLIPLFKSIEKMKTAAIQINGEIEEIKENKGWAFMWKNQPWKLREMNDRLMMAERALTDREGLPGRPWYKHLIYAPSKHNDYGSKSFPGIDDAVEIAKSIDTEDSWHSVQHEIWRVSRAITQASLVLRGELT</sequence>
<name>A0ACB8ZUU9_ARCLA</name>
<accession>A0ACB8ZUU9</accession>
<organism evidence="1 2">
    <name type="scientific">Arctium lappa</name>
    <name type="common">Greater burdock</name>
    <name type="synonym">Lappa major</name>
    <dbReference type="NCBI Taxonomy" id="4217"/>
    <lineage>
        <taxon>Eukaryota</taxon>
        <taxon>Viridiplantae</taxon>
        <taxon>Streptophyta</taxon>
        <taxon>Embryophyta</taxon>
        <taxon>Tracheophyta</taxon>
        <taxon>Spermatophyta</taxon>
        <taxon>Magnoliopsida</taxon>
        <taxon>eudicotyledons</taxon>
        <taxon>Gunneridae</taxon>
        <taxon>Pentapetalae</taxon>
        <taxon>asterids</taxon>
        <taxon>campanulids</taxon>
        <taxon>Asterales</taxon>
        <taxon>Asteraceae</taxon>
        <taxon>Carduoideae</taxon>
        <taxon>Cardueae</taxon>
        <taxon>Arctiinae</taxon>
        <taxon>Arctium</taxon>
    </lineage>
</organism>
<reference evidence="2" key="1">
    <citation type="journal article" date="2022" name="Mol. Ecol. Resour.">
        <title>The genomes of chicory, endive, great burdock and yacon provide insights into Asteraceae palaeo-polyploidization history and plant inulin production.</title>
        <authorList>
            <person name="Fan W."/>
            <person name="Wang S."/>
            <person name="Wang H."/>
            <person name="Wang A."/>
            <person name="Jiang F."/>
            <person name="Liu H."/>
            <person name="Zhao H."/>
            <person name="Xu D."/>
            <person name="Zhang Y."/>
        </authorList>
    </citation>
    <scope>NUCLEOTIDE SEQUENCE [LARGE SCALE GENOMIC DNA]</scope>
    <source>
        <strain evidence="2">cv. Niubang</strain>
    </source>
</reference>
<comment type="caution">
    <text evidence="1">The sequence shown here is derived from an EMBL/GenBank/DDBJ whole genome shotgun (WGS) entry which is preliminary data.</text>
</comment>
<evidence type="ECO:0000313" key="1">
    <source>
        <dbReference type="EMBL" id="KAI3701428.1"/>
    </source>
</evidence>
<proteinExistence type="predicted"/>
<protein>
    <submittedName>
        <fullName evidence="1">Uncharacterized protein</fullName>
    </submittedName>
</protein>
<gene>
    <name evidence="1" type="ORF">L6452_26491</name>
</gene>
<dbReference type="Proteomes" id="UP001055879">
    <property type="component" value="Linkage Group LG09"/>
</dbReference>
<reference evidence="1 2" key="2">
    <citation type="journal article" date="2022" name="Mol. Ecol. Resour.">
        <title>The genomes of chicory, endive, great burdock and yacon provide insights into Asteraceae paleo-polyploidization history and plant inulin production.</title>
        <authorList>
            <person name="Fan W."/>
            <person name="Wang S."/>
            <person name="Wang H."/>
            <person name="Wang A."/>
            <person name="Jiang F."/>
            <person name="Liu H."/>
            <person name="Zhao H."/>
            <person name="Xu D."/>
            <person name="Zhang Y."/>
        </authorList>
    </citation>
    <scope>NUCLEOTIDE SEQUENCE [LARGE SCALE GENOMIC DNA]</scope>
    <source>
        <strain evidence="2">cv. Niubang</strain>
    </source>
</reference>
<dbReference type="EMBL" id="CM042055">
    <property type="protein sequence ID" value="KAI3701428.1"/>
    <property type="molecule type" value="Genomic_DNA"/>
</dbReference>
<keyword evidence="2" id="KW-1185">Reference proteome</keyword>